<feature type="compositionally biased region" description="Basic and acidic residues" evidence="5">
    <location>
        <begin position="209"/>
        <end position="218"/>
    </location>
</feature>
<dbReference type="PANTHER" id="PTHR47424:SF6">
    <property type="entry name" value="PROLINE UTILIZATION TRANS-ACTIVATOR"/>
    <property type="match status" value="1"/>
</dbReference>
<dbReference type="SUPFAM" id="SSF57701">
    <property type="entry name" value="Zn2/Cys6 DNA-binding domain"/>
    <property type="match status" value="1"/>
</dbReference>
<keyword evidence="3" id="KW-0804">Transcription</keyword>
<feature type="region of interest" description="Disordered" evidence="5">
    <location>
        <begin position="235"/>
        <end position="299"/>
    </location>
</feature>
<proteinExistence type="predicted"/>
<dbReference type="InterPro" id="IPR036864">
    <property type="entry name" value="Zn2-C6_fun-type_DNA-bd_sf"/>
</dbReference>
<feature type="region of interest" description="Disordered" evidence="5">
    <location>
        <begin position="960"/>
        <end position="985"/>
    </location>
</feature>
<dbReference type="InterPro" id="IPR007219">
    <property type="entry name" value="XnlR_reg_dom"/>
</dbReference>
<comment type="caution">
    <text evidence="7">The sequence shown here is derived from an EMBL/GenBank/DDBJ whole genome shotgun (WGS) entry which is preliminary data.</text>
</comment>
<feature type="region of interest" description="Disordered" evidence="5">
    <location>
        <begin position="1"/>
        <end position="39"/>
    </location>
</feature>
<dbReference type="Pfam" id="PF04082">
    <property type="entry name" value="Fungal_trans"/>
    <property type="match status" value="1"/>
</dbReference>
<dbReference type="PROSITE" id="PS00463">
    <property type="entry name" value="ZN2_CY6_FUNGAL_1"/>
    <property type="match status" value="1"/>
</dbReference>
<organism evidence="7 8">
    <name type="scientific">Myxozyma melibiosi</name>
    <dbReference type="NCBI Taxonomy" id="54550"/>
    <lineage>
        <taxon>Eukaryota</taxon>
        <taxon>Fungi</taxon>
        <taxon>Dikarya</taxon>
        <taxon>Ascomycota</taxon>
        <taxon>Saccharomycotina</taxon>
        <taxon>Lipomycetes</taxon>
        <taxon>Lipomycetales</taxon>
        <taxon>Lipomycetaceae</taxon>
        <taxon>Myxozyma</taxon>
    </lineage>
</organism>
<dbReference type="SMART" id="SM00066">
    <property type="entry name" value="GAL4"/>
    <property type="match status" value="1"/>
</dbReference>
<keyword evidence="2" id="KW-0805">Transcription regulation</keyword>
<feature type="compositionally biased region" description="Polar residues" evidence="5">
    <location>
        <begin position="887"/>
        <end position="902"/>
    </location>
</feature>
<gene>
    <name evidence="7" type="ORF">BZA70DRAFT_268080</name>
</gene>
<dbReference type="Proteomes" id="UP001498771">
    <property type="component" value="Unassembled WGS sequence"/>
</dbReference>
<sequence length="1121" mass="121357">MSVSNSPLMSVARLLSSTDDSRQNPGHASPAGPAAHFRPEIGNATASAPVDGITSSIGTAHHQQHQHHLHHQELQRQEDFKNSSETAAEPQPPVRKKRKKVRKKVDPDKRKRIAVACESCKRRKQKCDGAQPCTICDQKGFECIYTREVRNQQPTTPSSSSTTNNEPKPPPPPPAPPSEQQKALLGLAMKLVSKPTPAAADDDTITATPDHHHPHYDSSAHSGLNVLGDVAAMAATQSDKTSSPAAPTLYPANSGTPASTNTTLTTTATSTPASAQKPANEGSPSHAEAEQNAGATKSANLHDYQVETVGSGHSRMLCDPQGHLRYIGESGALSFLEQTRSVFRKTIGESNFTLDPDRFRFVDGPSHVASIVPIRPPPREMAEMLIQLFLDNVQPLNYVFDLEVFMEQVDLIYKNPMRCSNNWLCLLYLTCAIGGIFANSKKLLDLRREKATDSSSTAAPDSAASPSSSAFAAAAASKLEESDSIPSKEFFESGLGLMKDAAEDGEIWVVQAYLLCCLYYMFICKRNVSWVHLGTTIRLAQALGLHRQVLNTQYPKRERLLRERLWRTVYVLDRYCSSSLGRPMMIENSDFVDSFAANNNNSSSTDFFDQVQSEQAKIMTIVGDVCKFVYGKQSISSSASQELAMRLRQWSSELPKHMQLSSSSSLSSTAAPTATAAASATRDDTEKQSVSDGAGARLEMEVPHMQSRSVRPTLTKKRKMRQMLLRMHLCHLNGIILLTRPFFFFYVVRNSVENDANVSLNKAVTRLSSACVLCAARSVDLVMALFIENEQPTRPPFLIYFIFSAGLILVLEAFRQKSSVESYIMRGISLCMFILDYYATCDSSSARYKQILVEMDRAVRTAYSSETGTSSHLGQMEQINQLLFSSSGASSGRNTAGTTTPQDAHRRPPFAAAVTGVGVSASTGLSREGSVLDVNEGSAARRQEEDLWYREFTRRGGDFGAGFGSASGGGGGGAGGGDGSSTPTSSNLSAMFLRAAASNGMYQQQQQAVNISQTPVLAPVPIPPQPAQQIPPITGYIPAEQQVVELSPSEAMEQFLMEDTFANTTTSVDFMYDLGIDWLNAAVSTADVLSGEPSHLDMAAEDGGGGGGGGGVRGLMLNSEF</sequence>
<accession>A0ABR1F4Y3</accession>
<evidence type="ECO:0000259" key="6">
    <source>
        <dbReference type="PROSITE" id="PS50048"/>
    </source>
</evidence>
<dbReference type="InterPro" id="IPR051127">
    <property type="entry name" value="Fungal_SecMet_Regulators"/>
</dbReference>
<evidence type="ECO:0000256" key="1">
    <source>
        <dbReference type="ARBA" id="ARBA00022723"/>
    </source>
</evidence>
<keyword evidence="1" id="KW-0479">Metal-binding</keyword>
<evidence type="ECO:0000256" key="4">
    <source>
        <dbReference type="ARBA" id="ARBA00023242"/>
    </source>
</evidence>
<dbReference type="RefSeq" id="XP_064767918.1">
    <property type="nucleotide sequence ID" value="XM_064911138.1"/>
</dbReference>
<evidence type="ECO:0000313" key="8">
    <source>
        <dbReference type="Proteomes" id="UP001498771"/>
    </source>
</evidence>
<dbReference type="PROSITE" id="PS50048">
    <property type="entry name" value="ZN2_CY6_FUNGAL_2"/>
    <property type="match status" value="1"/>
</dbReference>
<evidence type="ECO:0000256" key="3">
    <source>
        <dbReference type="ARBA" id="ARBA00023163"/>
    </source>
</evidence>
<feature type="compositionally biased region" description="Pro residues" evidence="5">
    <location>
        <begin position="167"/>
        <end position="177"/>
    </location>
</feature>
<feature type="compositionally biased region" description="Low complexity" evidence="5">
    <location>
        <begin position="152"/>
        <end position="166"/>
    </location>
</feature>
<keyword evidence="4" id="KW-0539">Nucleus</keyword>
<name>A0ABR1F4Y3_9ASCO</name>
<feature type="region of interest" description="Disordered" evidence="5">
    <location>
        <begin position="150"/>
        <end position="180"/>
    </location>
</feature>
<evidence type="ECO:0000313" key="7">
    <source>
        <dbReference type="EMBL" id="KAK7204885.1"/>
    </source>
</evidence>
<feature type="region of interest" description="Disordered" evidence="5">
    <location>
        <begin position="1100"/>
        <end position="1121"/>
    </location>
</feature>
<dbReference type="SMART" id="SM00906">
    <property type="entry name" value="Fungal_trans"/>
    <property type="match status" value="1"/>
</dbReference>
<feature type="region of interest" description="Disordered" evidence="5">
    <location>
        <begin position="61"/>
        <end position="108"/>
    </location>
</feature>
<dbReference type="CDD" id="cd12148">
    <property type="entry name" value="fungal_TF_MHR"/>
    <property type="match status" value="1"/>
</dbReference>
<evidence type="ECO:0000256" key="2">
    <source>
        <dbReference type="ARBA" id="ARBA00023015"/>
    </source>
</evidence>
<dbReference type="PANTHER" id="PTHR47424">
    <property type="entry name" value="REGULATORY PROTEIN GAL4"/>
    <property type="match status" value="1"/>
</dbReference>
<evidence type="ECO:0000256" key="5">
    <source>
        <dbReference type="SAM" id="MobiDB-lite"/>
    </source>
</evidence>
<dbReference type="GeneID" id="90036650"/>
<dbReference type="Gene3D" id="4.10.240.10">
    <property type="entry name" value="Zn(2)-C6 fungal-type DNA-binding domain"/>
    <property type="match status" value="1"/>
</dbReference>
<feature type="compositionally biased region" description="Basic residues" evidence="5">
    <location>
        <begin position="94"/>
        <end position="103"/>
    </location>
</feature>
<feature type="region of interest" description="Disordered" evidence="5">
    <location>
        <begin position="661"/>
        <end position="713"/>
    </location>
</feature>
<protein>
    <submittedName>
        <fullName evidence="7">Fungal-specific transcription factor domain-containing protein</fullName>
    </submittedName>
</protein>
<dbReference type="CDD" id="cd00067">
    <property type="entry name" value="GAL4"/>
    <property type="match status" value="1"/>
</dbReference>
<feature type="compositionally biased region" description="Low complexity" evidence="5">
    <location>
        <begin position="254"/>
        <end position="275"/>
    </location>
</feature>
<dbReference type="EMBL" id="JBBJBU010000007">
    <property type="protein sequence ID" value="KAK7204885.1"/>
    <property type="molecule type" value="Genomic_DNA"/>
</dbReference>
<dbReference type="InterPro" id="IPR001138">
    <property type="entry name" value="Zn2Cys6_DnaBD"/>
</dbReference>
<reference evidence="7 8" key="1">
    <citation type="submission" date="2024-03" db="EMBL/GenBank/DDBJ databases">
        <title>Genome-scale model development and genomic sequencing of the oleaginous clade Lipomyces.</title>
        <authorList>
            <consortium name="Lawrence Berkeley National Laboratory"/>
            <person name="Czajka J.J."/>
            <person name="Han Y."/>
            <person name="Kim J."/>
            <person name="Mondo S.J."/>
            <person name="Hofstad B.A."/>
            <person name="Robles A."/>
            <person name="Haridas S."/>
            <person name="Riley R."/>
            <person name="LaButti K."/>
            <person name="Pangilinan J."/>
            <person name="Andreopoulos W."/>
            <person name="Lipzen A."/>
            <person name="Yan J."/>
            <person name="Wang M."/>
            <person name="Ng V."/>
            <person name="Grigoriev I.V."/>
            <person name="Spatafora J.W."/>
            <person name="Magnuson J.K."/>
            <person name="Baker S.E."/>
            <person name="Pomraning K.R."/>
        </authorList>
    </citation>
    <scope>NUCLEOTIDE SEQUENCE [LARGE SCALE GENOMIC DNA]</scope>
    <source>
        <strain evidence="7 8">Phaff 52-87</strain>
    </source>
</reference>
<keyword evidence="8" id="KW-1185">Reference proteome</keyword>
<feature type="compositionally biased region" description="Polar residues" evidence="5">
    <location>
        <begin position="235"/>
        <end position="245"/>
    </location>
</feature>
<feature type="region of interest" description="Disordered" evidence="5">
    <location>
        <begin position="195"/>
        <end position="222"/>
    </location>
</feature>
<feature type="domain" description="Zn(2)-C6 fungal-type" evidence="6">
    <location>
        <begin position="116"/>
        <end position="145"/>
    </location>
</feature>
<feature type="compositionally biased region" description="Gly residues" evidence="5">
    <location>
        <begin position="1102"/>
        <end position="1113"/>
    </location>
</feature>
<feature type="compositionally biased region" description="Basic and acidic residues" evidence="5">
    <location>
        <begin position="71"/>
        <end position="82"/>
    </location>
</feature>
<dbReference type="Pfam" id="PF00172">
    <property type="entry name" value="Zn_clus"/>
    <property type="match status" value="1"/>
</dbReference>
<feature type="region of interest" description="Disordered" evidence="5">
    <location>
        <begin position="887"/>
        <end position="908"/>
    </location>
</feature>
<feature type="compositionally biased region" description="Low complexity" evidence="5">
    <location>
        <begin position="661"/>
        <end position="680"/>
    </location>
</feature>
<feature type="compositionally biased region" description="Gly residues" evidence="5">
    <location>
        <begin position="960"/>
        <end position="979"/>
    </location>
</feature>
<feature type="compositionally biased region" description="Low complexity" evidence="5">
    <location>
        <begin position="25"/>
        <end position="36"/>
    </location>
</feature>